<accession>A0A1W1DKT4</accession>
<proteinExistence type="predicted"/>
<evidence type="ECO:0000259" key="4">
    <source>
        <dbReference type="Pfam" id="PF01636"/>
    </source>
</evidence>
<dbReference type="Gene3D" id="3.30.200.20">
    <property type="entry name" value="Phosphorylase Kinase, domain 1"/>
    <property type="match status" value="1"/>
</dbReference>
<sequence length="536" mass="60404">MTDQRLDLLTDWLETFFGDENFVITTASDDASFRRYFRIERDNACFIAMDAPPNKENCEPFIRIAKHLITGGVHAPKIIETNLELGFLLLEDLGDQTFLNAQQKNFELQHYKNAIDVLINIQSLEIEAVNIPNYDAALLTTEMQLLIDWYLPVLSNKYHTQLQTIFALLSDNAQSTDQVFVHRDYHSRNLMLLENNELGVIDFQDAVVGSNTYDLVSLLKDAYFELKPTEVQTLLVYFYEQANIQNPFAEFEKQFDLMGLQRHLKVLGIFKRLSLRDGKHQYLADIPLAAKYALAVANKYPELESLSSILELANHQTHAMILAAGRGERMMPLTANTPKPLIKVKNTTLIEHSINALKQAKITHIVINTSYLGEQLITHLGDGSKFGVRINYSDESAGALETAGGIIKALPLLGDKPFVVINSDVLCDYDLSKLTLPVGSLAHLVLINNPAHNLKGDFSLVNNHQITNIHGQSYTFSGIGIYHPDLFKSHLNIEQKLPLYPLLKEAIANGKLSGEHYDGYWQDVGTPERLKQANNQ</sequence>
<dbReference type="PANTHER" id="PTHR43584">
    <property type="entry name" value="NUCLEOTIDYL TRANSFERASE"/>
    <property type="match status" value="1"/>
</dbReference>
<dbReference type="EC" id="2.7.7.24" evidence="5"/>
<reference evidence="5" key="1">
    <citation type="submission" date="2016-10" db="EMBL/GenBank/DDBJ databases">
        <authorList>
            <person name="de Groot N.N."/>
        </authorList>
    </citation>
    <scope>NUCLEOTIDE SEQUENCE</scope>
</reference>
<feature type="domain" description="Aminoglycoside phosphotransferase" evidence="4">
    <location>
        <begin position="24"/>
        <end position="235"/>
    </location>
</feature>
<evidence type="ECO:0000259" key="3">
    <source>
        <dbReference type="Pfam" id="PF00483"/>
    </source>
</evidence>
<keyword evidence="2 5" id="KW-0548">Nucleotidyltransferase</keyword>
<keyword evidence="1 5" id="KW-0808">Transferase</keyword>
<dbReference type="InterPro" id="IPR054790">
    <property type="entry name" value="MurU"/>
</dbReference>
<dbReference type="InterPro" id="IPR002575">
    <property type="entry name" value="Aminoglycoside_PTrfase"/>
</dbReference>
<dbReference type="InterPro" id="IPR011009">
    <property type="entry name" value="Kinase-like_dom_sf"/>
</dbReference>
<dbReference type="InterPro" id="IPR029044">
    <property type="entry name" value="Nucleotide-diphossugar_trans"/>
</dbReference>
<evidence type="ECO:0000313" key="5">
    <source>
        <dbReference type="EMBL" id="SFV82024.1"/>
    </source>
</evidence>
<dbReference type="InterPro" id="IPR050065">
    <property type="entry name" value="GlmU-like"/>
</dbReference>
<dbReference type="Gene3D" id="3.90.550.10">
    <property type="entry name" value="Spore Coat Polysaccharide Biosynthesis Protein SpsA, Chain A"/>
    <property type="match status" value="1"/>
</dbReference>
<dbReference type="InterPro" id="IPR005835">
    <property type="entry name" value="NTP_transferase_dom"/>
</dbReference>
<protein>
    <submittedName>
        <fullName evidence="5">Glucose-1-phosphate thymidylyltransferase</fullName>
        <ecNumber evidence="5">2.7.7.24</ecNumber>
    </submittedName>
</protein>
<evidence type="ECO:0000256" key="1">
    <source>
        <dbReference type="ARBA" id="ARBA00022679"/>
    </source>
</evidence>
<gene>
    <name evidence="5" type="ORF">MNB_SUP05-6-742</name>
</gene>
<dbReference type="Gene3D" id="3.90.1200.10">
    <property type="match status" value="1"/>
</dbReference>
<dbReference type="PANTHER" id="PTHR43584:SF8">
    <property type="entry name" value="N-ACETYLMURAMATE ALPHA-1-PHOSPHATE URIDYLYLTRANSFERASE"/>
    <property type="match status" value="1"/>
</dbReference>
<dbReference type="Pfam" id="PF01636">
    <property type="entry name" value="APH"/>
    <property type="match status" value="1"/>
</dbReference>
<evidence type="ECO:0000256" key="2">
    <source>
        <dbReference type="ARBA" id="ARBA00022695"/>
    </source>
</evidence>
<organism evidence="5">
    <name type="scientific">hydrothermal vent metagenome</name>
    <dbReference type="NCBI Taxonomy" id="652676"/>
    <lineage>
        <taxon>unclassified sequences</taxon>
        <taxon>metagenomes</taxon>
        <taxon>ecological metagenomes</taxon>
    </lineage>
</organism>
<dbReference type="SUPFAM" id="SSF56112">
    <property type="entry name" value="Protein kinase-like (PK-like)"/>
    <property type="match status" value="1"/>
</dbReference>
<dbReference type="AlphaFoldDB" id="A0A1W1DKT4"/>
<feature type="domain" description="Nucleotidyl transferase" evidence="3">
    <location>
        <begin position="319"/>
        <end position="535"/>
    </location>
</feature>
<dbReference type="EMBL" id="FPHV01000134">
    <property type="protein sequence ID" value="SFV82024.1"/>
    <property type="molecule type" value="Genomic_DNA"/>
</dbReference>
<dbReference type="CDD" id="cd06422">
    <property type="entry name" value="NTP_transferase_like_1"/>
    <property type="match status" value="1"/>
</dbReference>
<dbReference type="Pfam" id="PF00483">
    <property type="entry name" value="NTP_transferase"/>
    <property type="match status" value="1"/>
</dbReference>
<name>A0A1W1DKT4_9ZZZZ</name>
<dbReference type="GO" id="GO:0008879">
    <property type="term" value="F:glucose-1-phosphate thymidylyltransferase activity"/>
    <property type="evidence" value="ECO:0007669"/>
    <property type="project" value="UniProtKB-EC"/>
</dbReference>
<dbReference type="SUPFAM" id="SSF53448">
    <property type="entry name" value="Nucleotide-diphospho-sugar transferases"/>
    <property type="match status" value="1"/>
</dbReference>
<dbReference type="NCBIfam" id="NF045761">
    <property type="entry name" value="NAMPUrTaseMurU"/>
    <property type="match status" value="1"/>
</dbReference>